<keyword evidence="3" id="KW-1185">Reference proteome</keyword>
<protein>
    <submittedName>
        <fullName evidence="2">Uncharacterized protein</fullName>
    </submittedName>
</protein>
<dbReference type="Proteomes" id="UP001187531">
    <property type="component" value="Unassembled WGS sequence"/>
</dbReference>
<evidence type="ECO:0000313" key="2">
    <source>
        <dbReference type="EMBL" id="KAK2727036.1"/>
    </source>
</evidence>
<dbReference type="AlphaFoldDB" id="A0AA88ING7"/>
<evidence type="ECO:0000313" key="3">
    <source>
        <dbReference type="Proteomes" id="UP001187531"/>
    </source>
</evidence>
<accession>A0AA88ING7</accession>
<reference evidence="2" key="1">
    <citation type="submission" date="2023-07" db="EMBL/GenBank/DDBJ databases">
        <title>Chromosome-level genome assembly of Artemia franciscana.</title>
        <authorList>
            <person name="Jo E."/>
        </authorList>
    </citation>
    <scope>NUCLEOTIDE SEQUENCE</scope>
    <source>
        <tissue evidence="2">Whole body</tissue>
    </source>
</reference>
<comment type="caution">
    <text evidence="2">The sequence shown here is derived from an EMBL/GenBank/DDBJ whole genome shotgun (WGS) entry which is preliminary data.</text>
</comment>
<name>A0AA88ING7_ARTSF</name>
<feature type="region of interest" description="Disordered" evidence="1">
    <location>
        <begin position="50"/>
        <end position="87"/>
    </location>
</feature>
<feature type="compositionally biased region" description="Polar residues" evidence="1">
    <location>
        <begin position="69"/>
        <end position="82"/>
    </location>
</feature>
<dbReference type="EMBL" id="JAVRJZ010000001">
    <property type="protein sequence ID" value="KAK2727036.1"/>
    <property type="molecule type" value="Genomic_DNA"/>
</dbReference>
<gene>
    <name evidence="2" type="ORF">QYM36_007777</name>
</gene>
<evidence type="ECO:0000256" key="1">
    <source>
        <dbReference type="SAM" id="MobiDB-lite"/>
    </source>
</evidence>
<proteinExistence type="predicted"/>
<organism evidence="2 3">
    <name type="scientific">Artemia franciscana</name>
    <name type="common">Brine shrimp</name>
    <name type="synonym">Artemia sanfranciscana</name>
    <dbReference type="NCBI Taxonomy" id="6661"/>
    <lineage>
        <taxon>Eukaryota</taxon>
        <taxon>Metazoa</taxon>
        <taxon>Ecdysozoa</taxon>
        <taxon>Arthropoda</taxon>
        <taxon>Crustacea</taxon>
        <taxon>Branchiopoda</taxon>
        <taxon>Anostraca</taxon>
        <taxon>Artemiidae</taxon>
        <taxon>Artemia</taxon>
    </lineage>
</organism>
<sequence length="302" mass="33388">MAVSTCHPAFQINFQLHLVLWEKAPIDIHEYYDVQKSSIHEKFAVAKKKRMNKELHERGNGAVSEDVSTDSNSSDKGGSNQVPVHPNTLAGTSLLRSTFGSSFLTPIVCSSSLPLASVTEVVQQPKLTCIQKVATAQQDLCIEPIVNFALVTDKALFLESVESNNKQQTAQFVADELEQVAKETVPLLPVSKAKERKIHMYLKNKRIFAYDPVLAETTLLDLPFGVNSLTQDEFTDAHHCAASKITGNQHERLEGMFMPPSCLSINSSLLHDSGDGLVEDDLPDIAFEDALDEKEEQLLQQL</sequence>